<proteinExistence type="predicted"/>
<dbReference type="EMBL" id="CP034562">
    <property type="protein sequence ID" value="AZQ62804.1"/>
    <property type="molecule type" value="Genomic_DNA"/>
</dbReference>
<protein>
    <submittedName>
        <fullName evidence="1">Uncharacterized protein</fullName>
    </submittedName>
</protein>
<evidence type="ECO:0000313" key="1">
    <source>
        <dbReference type="EMBL" id="AZQ62804.1"/>
    </source>
</evidence>
<organism evidence="1 2">
    <name type="scientific">Flammeovirga pectinis</name>
    <dbReference type="NCBI Taxonomy" id="2494373"/>
    <lineage>
        <taxon>Bacteria</taxon>
        <taxon>Pseudomonadati</taxon>
        <taxon>Bacteroidota</taxon>
        <taxon>Cytophagia</taxon>
        <taxon>Cytophagales</taxon>
        <taxon>Flammeovirgaceae</taxon>
        <taxon>Flammeovirga</taxon>
    </lineage>
</organism>
<reference evidence="1 2" key="1">
    <citation type="submission" date="2018-12" db="EMBL/GenBank/DDBJ databases">
        <title>Flammeovirga pectinis sp. nov., isolated from the gut of the Korean scallop, Patinopecten yessoensis.</title>
        <authorList>
            <person name="Bae J.-W."/>
            <person name="Jeong Y.-S."/>
            <person name="Kang W."/>
        </authorList>
    </citation>
    <scope>NUCLEOTIDE SEQUENCE [LARGE SCALE GENOMIC DNA]</scope>
    <source>
        <strain evidence="1 2">L12M1</strain>
    </source>
</reference>
<dbReference type="RefSeq" id="WP_126614668.1">
    <property type="nucleotide sequence ID" value="NZ_CP034562.1"/>
</dbReference>
<sequence>MKKDQENQNQEIDWNALEAADRAGELASDEDVDIEKINEEKKKLSREEKFSPYPDDFLAEINIIRKNYDNEVKNEEIDQNNLEE</sequence>
<dbReference type="OrthoDB" id="982841at2"/>
<accession>A0A3Q9FM16</accession>
<dbReference type="Proteomes" id="UP000267268">
    <property type="component" value="Chromosome 1"/>
</dbReference>
<dbReference type="KEGG" id="fll:EI427_11335"/>
<name>A0A3Q9FM16_9BACT</name>
<evidence type="ECO:0000313" key="2">
    <source>
        <dbReference type="Proteomes" id="UP000267268"/>
    </source>
</evidence>
<gene>
    <name evidence="1" type="ORF">EI427_11335</name>
</gene>
<keyword evidence="2" id="KW-1185">Reference proteome</keyword>
<dbReference type="AlphaFoldDB" id="A0A3Q9FM16"/>